<evidence type="ECO:0000256" key="6">
    <source>
        <dbReference type="ARBA" id="ARBA00022918"/>
    </source>
</evidence>
<keyword evidence="2" id="KW-0548">Nucleotidyltransferase</keyword>
<evidence type="ECO:0000256" key="3">
    <source>
        <dbReference type="ARBA" id="ARBA00022722"/>
    </source>
</evidence>
<dbReference type="GO" id="GO:0004519">
    <property type="term" value="F:endonuclease activity"/>
    <property type="evidence" value="ECO:0007669"/>
    <property type="project" value="UniProtKB-KW"/>
</dbReference>
<dbReference type="InterPro" id="IPR043502">
    <property type="entry name" value="DNA/RNA_pol_sf"/>
</dbReference>
<evidence type="ECO:0000259" key="7">
    <source>
        <dbReference type="Pfam" id="PF17917"/>
    </source>
</evidence>
<accession>A0A7T8GQE0</accession>
<gene>
    <name evidence="8" type="ORF">FKW44_020710</name>
</gene>
<feature type="non-terminal residue" evidence="8">
    <location>
        <position position="73"/>
    </location>
</feature>
<protein>
    <submittedName>
        <fullName evidence="8">LOC100494601 (Silurana)</fullName>
    </submittedName>
</protein>
<keyword evidence="9" id="KW-1185">Reference proteome</keyword>
<dbReference type="InterPro" id="IPR041373">
    <property type="entry name" value="RT_RNaseH"/>
</dbReference>
<evidence type="ECO:0000313" key="9">
    <source>
        <dbReference type="Proteomes" id="UP000595437"/>
    </source>
</evidence>
<dbReference type="PANTHER" id="PTHR37984">
    <property type="entry name" value="PROTEIN CBG26694"/>
    <property type="match status" value="1"/>
</dbReference>
<feature type="non-terminal residue" evidence="8">
    <location>
        <position position="1"/>
    </location>
</feature>
<keyword evidence="1" id="KW-0808">Transferase</keyword>
<sequence>KLSAKKNYSQIDREATGIMFSLNRFERHLLGRQFIIQTDQKNELPLVVTARFSRFALRLAMFDYKITHVKGFP</sequence>
<keyword evidence="4" id="KW-0255">Endonuclease</keyword>
<dbReference type="Pfam" id="PF17917">
    <property type="entry name" value="RT_RNaseH"/>
    <property type="match status" value="1"/>
</dbReference>
<name>A0A7T8GQE0_CALRO</name>
<proteinExistence type="predicted"/>
<keyword evidence="6" id="KW-0695">RNA-directed DNA polymerase</keyword>
<keyword evidence="5" id="KW-0378">Hydrolase</keyword>
<dbReference type="EMBL" id="CP045904">
    <property type="protein sequence ID" value="QQP35812.1"/>
    <property type="molecule type" value="Genomic_DNA"/>
</dbReference>
<evidence type="ECO:0000256" key="4">
    <source>
        <dbReference type="ARBA" id="ARBA00022759"/>
    </source>
</evidence>
<dbReference type="PANTHER" id="PTHR37984:SF5">
    <property type="entry name" value="PROTEIN NYNRIN-LIKE"/>
    <property type="match status" value="1"/>
</dbReference>
<evidence type="ECO:0000256" key="1">
    <source>
        <dbReference type="ARBA" id="ARBA00022679"/>
    </source>
</evidence>
<dbReference type="InterPro" id="IPR050951">
    <property type="entry name" value="Retrovirus_Pol_polyprotein"/>
</dbReference>
<dbReference type="OrthoDB" id="6377445at2759"/>
<evidence type="ECO:0000313" key="8">
    <source>
        <dbReference type="EMBL" id="QQP35812.1"/>
    </source>
</evidence>
<keyword evidence="3" id="KW-0540">Nuclease</keyword>
<dbReference type="GO" id="GO:0016787">
    <property type="term" value="F:hydrolase activity"/>
    <property type="evidence" value="ECO:0007669"/>
    <property type="project" value="UniProtKB-KW"/>
</dbReference>
<reference evidence="9" key="1">
    <citation type="submission" date="2021-01" db="EMBL/GenBank/DDBJ databases">
        <title>Caligus Genome Assembly.</title>
        <authorList>
            <person name="Gallardo-Escarate C."/>
        </authorList>
    </citation>
    <scope>NUCLEOTIDE SEQUENCE [LARGE SCALE GENOMIC DNA]</scope>
</reference>
<dbReference type="SUPFAM" id="SSF56672">
    <property type="entry name" value="DNA/RNA polymerases"/>
    <property type="match status" value="1"/>
</dbReference>
<evidence type="ECO:0000256" key="5">
    <source>
        <dbReference type="ARBA" id="ARBA00022801"/>
    </source>
</evidence>
<dbReference type="GO" id="GO:0003964">
    <property type="term" value="F:RNA-directed DNA polymerase activity"/>
    <property type="evidence" value="ECO:0007669"/>
    <property type="project" value="UniProtKB-KW"/>
</dbReference>
<feature type="domain" description="Reverse transcriptase RNase H-like" evidence="7">
    <location>
        <begin position="4"/>
        <end position="59"/>
    </location>
</feature>
<organism evidence="8 9">
    <name type="scientific">Caligus rogercresseyi</name>
    <name type="common">Sea louse</name>
    <dbReference type="NCBI Taxonomy" id="217165"/>
    <lineage>
        <taxon>Eukaryota</taxon>
        <taxon>Metazoa</taxon>
        <taxon>Ecdysozoa</taxon>
        <taxon>Arthropoda</taxon>
        <taxon>Crustacea</taxon>
        <taxon>Multicrustacea</taxon>
        <taxon>Hexanauplia</taxon>
        <taxon>Copepoda</taxon>
        <taxon>Siphonostomatoida</taxon>
        <taxon>Caligidae</taxon>
        <taxon>Caligus</taxon>
    </lineage>
</organism>
<evidence type="ECO:0000256" key="2">
    <source>
        <dbReference type="ARBA" id="ARBA00022695"/>
    </source>
</evidence>
<dbReference type="Proteomes" id="UP000595437">
    <property type="component" value="Chromosome 15"/>
</dbReference>
<dbReference type="AlphaFoldDB" id="A0A7T8GQE0"/>